<protein>
    <submittedName>
        <fullName evidence="3">Tripartite tricarboxylate transporter substrate binding protein</fullName>
    </submittedName>
</protein>
<evidence type="ECO:0000313" key="3">
    <source>
        <dbReference type="EMBL" id="GAA4322076.1"/>
    </source>
</evidence>
<dbReference type="InterPro" id="IPR006311">
    <property type="entry name" value="TAT_signal"/>
</dbReference>
<feature type="chain" id="PRO_5047477007" evidence="2">
    <location>
        <begin position="31"/>
        <end position="331"/>
    </location>
</feature>
<accession>A0ABP8GD14</accession>
<dbReference type="CDD" id="cd13578">
    <property type="entry name" value="PBP2_Bug27"/>
    <property type="match status" value="1"/>
</dbReference>
<proteinExistence type="inferred from homology"/>
<comment type="similarity">
    <text evidence="1">Belongs to the UPF0065 (bug) family.</text>
</comment>
<reference evidence="4" key="1">
    <citation type="journal article" date="2019" name="Int. J. Syst. Evol. Microbiol.">
        <title>The Global Catalogue of Microorganisms (GCM) 10K type strain sequencing project: providing services to taxonomists for standard genome sequencing and annotation.</title>
        <authorList>
            <consortium name="The Broad Institute Genomics Platform"/>
            <consortium name="The Broad Institute Genome Sequencing Center for Infectious Disease"/>
            <person name="Wu L."/>
            <person name="Ma J."/>
        </authorList>
    </citation>
    <scope>NUCLEOTIDE SEQUENCE [LARGE SCALE GENOMIC DNA]</scope>
    <source>
        <strain evidence="4">JCM 17666</strain>
    </source>
</reference>
<dbReference type="PANTHER" id="PTHR42928:SF5">
    <property type="entry name" value="BLR1237 PROTEIN"/>
    <property type="match status" value="1"/>
</dbReference>
<keyword evidence="2" id="KW-0732">Signal</keyword>
<dbReference type="InterPro" id="IPR005064">
    <property type="entry name" value="BUG"/>
</dbReference>
<dbReference type="Proteomes" id="UP001501671">
    <property type="component" value="Unassembled WGS sequence"/>
</dbReference>
<dbReference type="Gene3D" id="3.40.190.150">
    <property type="entry name" value="Bordetella uptake gene, domain 1"/>
    <property type="match status" value="1"/>
</dbReference>
<comment type="caution">
    <text evidence="3">The sequence shown here is derived from an EMBL/GenBank/DDBJ whole genome shotgun (WGS) entry which is preliminary data.</text>
</comment>
<dbReference type="EMBL" id="BAABFO010000001">
    <property type="protein sequence ID" value="GAA4322076.1"/>
    <property type="molecule type" value="Genomic_DNA"/>
</dbReference>
<name>A0ABP8GD14_9BURK</name>
<dbReference type="RefSeq" id="WP_345245365.1">
    <property type="nucleotide sequence ID" value="NZ_BAABFO010000001.1"/>
</dbReference>
<dbReference type="PIRSF" id="PIRSF017082">
    <property type="entry name" value="YflP"/>
    <property type="match status" value="1"/>
</dbReference>
<feature type="signal peptide" evidence="2">
    <location>
        <begin position="1"/>
        <end position="30"/>
    </location>
</feature>
<sequence>MTVNLSRRGFVAGALLSMGGSACLTRAAFAADAWPTRPIRLVVPLPPGGGADIVARLIAERLAPRLGQGVVVDNKAGGGTVIGAQFVANARPDGYTFLFGTATTHAINASLVKNLPYDPVKDFSPISLVADLPLILVMNPSVPANSLEELVEYIRARPGKINFGSTGNGSSIQLAGEMLKIEAKLDMTHVPYQGASPALVDLLAGRVQFMFTTIPPALPYVNSGKLKALCVASVKRTTLLPDLPSTTELGYPGVVASSWNGVLAPANSPPEAIDRMSQELHAVMQMPDIVERLKKMGVEPASDTPEEFARYIQSETTRYARVIKISGAQID</sequence>
<dbReference type="PROSITE" id="PS51318">
    <property type="entry name" value="TAT"/>
    <property type="match status" value="1"/>
</dbReference>
<evidence type="ECO:0000313" key="4">
    <source>
        <dbReference type="Proteomes" id="UP001501671"/>
    </source>
</evidence>
<dbReference type="InterPro" id="IPR042100">
    <property type="entry name" value="Bug_dom1"/>
</dbReference>
<dbReference type="PROSITE" id="PS51257">
    <property type="entry name" value="PROKAR_LIPOPROTEIN"/>
    <property type="match status" value="1"/>
</dbReference>
<gene>
    <name evidence="3" type="ORF">GCM10023144_01770</name>
</gene>
<dbReference type="SUPFAM" id="SSF53850">
    <property type="entry name" value="Periplasmic binding protein-like II"/>
    <property type="match status" value="1"/>
</dbReference>
<keyword evidence="4" id="KW-1185">Reference proteome</keyword>
<dbReference type="Pfam" id="PF03401">
    <property type="entry name" value="TctC"/>
    <property type="match status" value="1"/>
</dbReference>
<evidence type="ECO:0000256" key="2">
    <source>
        <dbReference type="SAM" id="SignalP"/>
    </source>
</evidence>
<evidence type="ECO:0000256" key="1">
    <source>
        <dbReference type="ARBA" id="ARBA00006987"/>
    </source>
</evidence>
<dbReference type="PANTHER" id="PTHR42928">
    <property type="entry name" value="TRICARBOXYLATE-BINDING PROTEIN"/>
    <property type="match status" value="1"/>
</dbReference>
<organism evidence="3 4">
    <name type="scientific">Pigmentiphaga soli</name>
    <dbReference type="NCBI Taxonomy" id="1007095"/>
    <lineage>
        <taxon>Bacteria</taxon>
        <taxon>Pseudomonadati</taxon>
        <taxon>Pseudomonadota</taxon>
        <taxon>Betaproteobacteria</taxon>
        <taxon>Burkholderiales</taxon>
        <taxon>Alcaligenaceae</taxon>
        <taxon>Pigmentiphaga</taxon>
    </lineage>
</organism>
<dbReference type="Gene3D" id="3.40.190.10">
    <property type="entry name" value="Periplasmic binding protein-like II"/>
    <property type="match status" value="1"/>
</dbReference>